<dbReference type="Proteomes" id="UP000178092">
    <property type="component" value="Unassembled WGS sequence"/>
</dbReference>
<dbReference type="UniPathway" id="UPA00070"/>
<sequence length="346" mass="37703">MLLFRAYYSKYIAGKQSRCYIWIILIRKEEIFFGESSVQSLKLGDVVLHSPLWNAGGTCKSKKDIDLLVKTRVGAIEYGSITAEPRDGNPGTVIHVNDDGNSLNSIGLKNEGVAYYMERLPWLVEIARGYGKPFFLNIAGSNPSDFIVLASLALAAKVDAMVVNLSCPNAHDANALLCFQLDTVGMVLNAVRRGSENKIPLIPKISPITDPSYRATLVRFLASFPEVAAIASCNTFPGCWDCDDEGKSYISGTGYAGGAGDQLFQFNLGQVRSICHLLNQEGRGRDIPVIGIGGVTDGRRAHQYIRAGARFVAMHTAARNPQPPYQLLPDAFDRVSDELSAIILTN</sequence>
<reference evidence="8 9" key="1">
    <citation type="journal article" date="2016" name="Nat. Commun.">
        <title>Thousands of microbial genomes shed light on interconnected biogeochemical processes in an aquifer system.</title>
        <authorList>
            <person name="Anantharaman K."/>
            <person name="Brown C.T."/>
            <person name="Hug L.A."/>
            <person name="Sharon I."/>
            <person name="Castelle C.J."/>
            <person name="Probst A.J."/>
            <person name="Thomas B.C."/>
            <person name="Singh A."/>
            <person name="Wilkins M.J."/>
            <person name="Karaoz U."/>
            <person name="Brodie E.L."/>
            <person name="Williams K.H."/>
            <person name="Hubbard S.S."/>
            <person name="Banfield J.F."/>
        </authorList>
    </citation>
    <scope>NUCLEOTIDE SEQUENCE [LARGE SCALE GENOMIC DNA]</scope>
</reference>
<organism evidence="8 9">
    <name type="scientific">Candidatus Wildermuthbacteria bacterium RIFCSPHIGHO2_02_FULL_45_25</name>
    <dbReference type="NCBI Taxonomy" id="1802450"/>
    <lineage>
        <taxon>Bacteria</taxon>
        <taxon>Candidatus Wildermuthiibacteriota</taxon>
    </lineage>
</organism>
<keyword evidence="6" id="KW-0560">Oxidoreductase</keyword>
<dbReference type="InterPro" id="IPR001295">
    <property type="entry name" value="Dihydroorotate_DH_CS"/>
</dbReference>
<dbReference type="Gene3D" id="3.20.20.70">
    <property type="entry name" value="Aldolase class I"/>
    <property type="match status" value="1"/>
</dbReference>
<dbReference type="Gene3D" id="2.30.26.10">
    <property type="entry name" value="Dihydroorotate Dehydrogenase A, chain A, domain 2"/>
    <property type="match status" value="1"/>
</dbReference>
<dbReference type="PIRSF" id="PIRSF000164">
    <property type="entry name" value="DHO_oxidase"/>
    <property type="match status" value="1"/>
</dbReference>
<keyword evidence="3" id="KW-0285">Flavoprotein</keyword>
<evidence type="ECO:0000256" key="5">
    <source>
        <dbReference type="ARBA" id="ARBA00022975"/>
    </source>
</evidence>
<comment type="pathway">
    <text evidence="2">Pyrimidine metabolism; UMP biosynthesis via de novo pathway.</text>
</comment>
<gene>
    <name evidence="8" type="ORF">A3C04_00575</name>
</gene>
<dbReference type="PANTHER" id="PTHR48109">
    <property type="entry name" value="DIHYDROOROTATE DEHYDROGENASE (QUINONE), MITOCHONDRIAL-RELATED"/>
    <property type="match status" value="1"/>
</dbReference>
<dbReference type="GO" id="GO:0006207">
    <property type="term" value="P:'de novo' pyrimidine nucleobase biosynthetic process"/>
    <property type="evidence" value="ECO:0007669"/>
    <property type="project" value="InterPro"/>
</dbReference>
<dbReference type="EMBL" id="MHTV01000026">
    <property type="protein sequence ID" value="OHA66667.1"/>
    <property type="molecule type" value="Genomic_DNA"/>
</dbReference>
<evidence type="ECO:0000256" key="6">
    <source>
        <dbReference type="ARBA" id="ARBA00023002"/>
    </source>
</evidence>
<feature type="domain" description="Dihydroorotate dehydrogenase catalytic" evidence="7">
    <location>
        <begin position="46"/>
        <end position="319"/>
    </location>
</feature>
<dbReference type="PANTHER" id="PTHR48109:SF1">
    <property type="entry name" value="DIHYDROOROTATE DEHYDROGENASE (FUMARATE)"/>
    <property type="match status" value="1"/>
</dbReference>
<evidence type="ECO:0000256" key="2">
    <source>
        <dbReference type="ARBA" id="ARBA00004725"/>
    </source>
</evidence>
<dbReference type="PROSITE" id="PS00912">
    <property type="entry name" value="DHODEHASE_2"/>
    <property type="match status" value="1"/>
</dbReference>
<evidence type="ECO:0000256" key="3">
    <source>
        <dbReference type="ARBA" id="ARBA00022630"/>
    </source>
</evidence>
<dbReference type="InterPro" id="IPR023359">
    <property type="entry name" value="Dihydro_DH_chainA_dom2"/>
</dbReference>
<dbReference type="InterPro" id="IPR005720">
    <property type="entry name" value="Dihydroorotate_DH_cat"/>
</dbReference>
<accession>A0A1G2R1U0</accession>
<protein>
    <recommendedName>
        <fullName evidence="7">Dihydroorotate dehydrogenase catalytic domain-containing protein</fullName>
    </recommendedName>
</protein>
<dbReference type="GO" id="GO:0005737">
    <property type="term" value="C:cytoplasm"/>
    <property type="evidence" value="ECO:0007669"/>
    <property type="project" value="InterPro"/>
</dbReference>
<evidence type="ECO:0000313" key="8">
    <source>
        <dbReference type="EMBL" id="OHA66667.1"/>
    </source>
</evidence>
<dbReference type="InterPro" id="IPR050074">
    <property type="entry name" value="DHO_dehydrogenase"/>
</dbReference>
<dbReference type="InterPro" id="IPR012135">
    <property type="entry name" value="Dihydroorotate_DH_1_2"/>
</dbReference>
<dbReference type="AlphaFoldDB" id="A0A1G2R1U0"/>
<comment type="caution">
    <text evidence="8">The sequence shown here is derived from an EMBL/GenBank/DDBJ whole genome shotgun (WGS) entry which is preliminary data.</text>
</comment>
<name>A0A1G2R1U0_9BACT</name>
<evidence type="ECO:0000256" key="4">
    <source>
        <dbReference type="ARBA" id="ARBA00022643"/>
    </source>
</evidence>
<comment type="cofactor">
    <cofactor evidence="1">
        <name>FMN</name>
        <dbReference type="ChEBI" id="CHEBI:58210"/>
    </cofactor>
</comment>
<dbReference type="GO" id="GO:0044205">
    <property type="term" value="P:'de novo' UMP biosynthetic process"/>
    <property type="evidence" value="ECO:0007669"/>
    <property type="project" value="UniProtKB-UniPathway"/>
</dbReference>
<evidence type="ECO:0000256" key="1">
    <source>
        <dbReference type="ARBA" id="ARBA00001917"/>
    </source>
</evidence>
<dbReference type="SUPFAM" id="SSF51395">
    <property type="entry name" value="FMN-linked oxidoreductases"/>
    <property type="match status" value="1"/>
</dbReference>
<evidence type="ECO:0000313" key="9">
    <source>
        <dbReference type="Proteomes" id="UP000178092"/>
    </source>
</evidence>
<dbReference type="InterPro" id="IPR013785">
    <property type="entry name" value="Aldolase_TIM"/>
</dbReference>
<keyword evidence="4" id="KW-0288">FMN</keyword>
<evidence type="ECO:0000259" key="7">
    <source>
        <dbReference type="Pfam" id="PF01180"/>
    </source>
</evidence>
<dbReference type="GO" id="GO:0004152">
    <property type="term" value="F:dihydroorotate dehydrogenase activity"/>
    <property type="evidence" value="ECO:0007669"/>
    <property type="project" value="InterPro"/>
</dbReference>
<keyword evidence="5" id="KW-0665">Pyrimidine biosynthesis</keyword>
<proteinExistence type="predicted"/>
<dbReference type="Pfam" id="PF01180">
    <property type="entry name" value="DHO_dh"/>
    <property type="match status" value="1"/>
</dbReference>